<sequence>MFYVFSVAAFVMLYFFMFNIDFNEIEQSNNVDKRPRLDLISHPRTKLFFVFGVVFLLICLATS</sequence>
<proteinExistence type="predicted"/>
<dbReference type="Proteomes" id="UP000863257">
    <property type="component" value="Unassembled WGS sequence"/>
</dbReference>
<keyword evidence="1" id="KW-0472">Membrane</keyword>
<dbReference type="EMBL" id="DACRBY010000017">
    <property type="protein sequence ID" value="HAS8540982.1"/>
    <property type="molecule type" value="Genomic_DNA"/>
</dbReference>
<protein>
    <submittedName>
        <fullName evidence="2">Uncharacterized protein</fullName>
    </submittedName>
</protein>
<accession>A0A8H9TFK0</accession>
<reference evidence="2" key="2">
    <citation type="submission" date="2019-01" db="EMBL/GenBank/DDBJ databases">
        <authorList>
            <consortium name="NCBI Pathogen Detection Project"/>
        </authorList>
    </citation>
    <scope>NUCLEOTIDE SEQUENCE</scope>
    <source>
        <strain evidence="2">BCW_3452</strain>
    </source>
</reference>
<reference evidence="2" key="1">
    <citation type="journal article" date="2018" name="Genome Biol.">
        <title>SKESA: strategic k-mer extension for scrupulous assemblies.</title>
        <authorList>
            <person name="Souvorov A."/>
            <person name="Agarwala R."/>
            <person name="Lipman D.J."/>
        </authorList>
    </citation>
    <scope>NUCLEOTIDE SEQUENCE</scope>
    <source>
        <strain evidence="2">BCW_3452</strain>
    </source>
</reference>
<evidence type="ECO:0000313" key="2">
    <source>
        <dbReference type="EMBL" id="HAS8540982.1"/>
    </source>
</evidence>
<evidence type="ECO:0000256" key="1">
    <source>
        <dbReference type="SAM" id="Phobius"/>
    </source>
</evidence>
<name>A0A8H9TFK0_VIBVL</name>
<feature type="transmembrane region" description="Helical" evidence="1">
    <location>
        <begin position="46"/>
        <end position="62"/>
    </location>
</feature>
<feature type="transmembrane region" description="Helical" evidence="1">
    <location>
        <begin position="6"/>
        <end position="25"/>
    </location>
</feature>
<gene>
    <name evidence="2" type="ORF">I7730_14420</name>
</gene>
<comment type="caution">
    <text evidence="2">The sequence shown here is derived from an EMBL/GenBank/DDBJ whole genome shotgun (WGS) entry which is preliminary data.</text>
</comment>
<dbReference type="AlphaFoldDB" id="A0A8H9TFK0"/>
<organism evidence="2">
    <name type="scientific">Vibrio vulnificus</name>
    <dbReference type="NCBI Taxonomy" id="672"/>
    <lineage>
        <taxon>Bacteria</taxon>
        <taxon>Pseudomonadati</taxon>
        <taxon>Pseudomonadota</taxon>
        <taxon>Gammaproteobacteria</taxon>
        <taxon>Vibrionales</taxon>
        <taxon>Vibrionaceae</taxon>
        <taxon>Vibrio</taxon>
    </lineage>
</organism>
<keyword evidence="1" id="KW-0812">Transmembrane</keyword>
<keyword evidence="1" id="KW-1133">Transmembrane helix</keyword>